<dbReference type="GO" id="GO:0005667">
    <property type="term" value="C:transcription regulator complex"/>
    <property type="evidence" value="ECO:0007669"/>
    <property type="project" value="TreeGrafter"/>
</dbReference>
<dbReference type="PROSITE" id="PS51029">
    <property type="entry name" value="MADF"/>
    <property type="match status" value="1"/>
</dbReference>
<sequence length="101" mass="11772">NFEELLISEVSRRRELWDPSLELKLRGPRIVAKSWADIDTAFNIEPGTAKKRWKTLRDCYARKLAEEKKYVPSGSGASQSTIKWKYYASLNFLRSTVGYRK</sequence>
<evidence type="ECO:0000313" key="2">
    <source>
        <dbReference type="EMBL" id="KYN30263.1"/>
    </source>
</evidence>
<dbReference type="AlphaFoldDB" id="A0A151JSB6"/>
<dbReference type="EMBL" id="KQ978536">
    <property type="protein sequence ID" value="KYN30263.1"/>
    <property type="molecule type" value="Genomic_DNA"/>
</dbReference>
<feature type="domain" description="MADF" evidence="1">
    <location>
        <begin position="5"/>
        <end position="98"/>
    </location>
</feature>
<dbReference type="InterPro" id="IPR039353">
    <property type="entry name" value="TF_Adf1"/>
</dbReference>
<proteinExistence type="predicted"/>
<feature type="non-terminal residue" evidence="2">
    <location>
        <position position="1"/>
    </location>
</feature>
<keyword evidence="3" id="KW-1185">Reference proteome</keyword>
<dbReference type="PANTHER" id="PTHR12243">
    <property type="entry name" value="MADF DOMAIN TRANSCRIPTION FACTOR"/>
    <property type="match status" value="1"/>
</dbReference>
<protein>
    <recommendedName>
        <fullName evidence="1">MADF domain-containing protein</fullName>
    </recommendedName>
</protein>
<accession>A0A151JSB6</accession>
<evidence type="ECO:0000313" key="3">
    <source>
        <dbReference type="Proteomes" id="UP000078492"/>
    </source>
</evidence>
<dbReference type="SMART" id="SM00595">
    <property type="entry name" value="MADF"/>
    <property type="match status" value="1"/>
</dbReference>
<gene>
    <name evidence="2" type="ORF">ALC57_00274</name>
</gene>
<reference evidence="2 3" key="1">
    <citation type="submission" date="2015-09" db="EMBL/GenBank/DDBJ databases">
        <title>Trachymyrmex cornetzi WGS genome.</title>
        <authorList>
            <person name="Nygaard S."/>
            <person name="Hu H."/>
            <person name="Boomsma J."/>
            <person name="Zhang G."/>
        </authorList>
    </citation>
    <scope>NUCLEOTIDE SEQUENCE [LARGE SCALE GENOMIC DNA]</scope>
    <source>
        <strain evidence="2">Tcor2-1</strain>
        <tissue evidence="2">Whole body</tissue>
    </source>
</reference>
<name>A0A151JSB6_9HYME</name>
<organism evidence="2 3">
    <name type="scientific">Trachymyrmex cornetzi</name>
    <dbReference type="NCBI Taxonomy" id="471704"/>
    <lineage>
        <taxon>Eukaryota</taxon>
        <taxon>Metazoa</taxon>
        <taxon>Ecdysozoa</taxon>
        <taxon>Arthropoda</taxon>
        <taxon>Hexapoda</taxon>
        <taxon>Insecta</taxon>
        <taxon>Pterygota</taxon>
        <taxon>Neoptera</taxon>
        <taxon>Endopterygota</taxon>
        <taxon>Hymenoptera</taxon>
        <taxon>Apocrita</taxon>
        <taxon>Aculeata</taxon>
        <taxon>Formicoidea</taxon>
        <taxon>Formicidae</taxon>
        <taxon>Myrmicinae</taxon>
        <taxon>Trachymyrmex</taxon>
    </lineage>
</organism>
<dbReference type="Proteomes" id="UP000078492">
    <property type="component" value="Unassembled WGS sequence"/>
</dbReference>
<dbReference type="GO" id="GO:0006357">
    <property type="term" value="P:regulation of transcription by RNA polymerase II"/>
    <property type="evidence" value="ECO:0007669"/>
    <property type="project" value="TreeGrafter"/>
</dbReference>
<dbReference type="Pfam" id="PF10545">
    <property type="entry name" value="MADF_DNA_bdg"/>
    <property type="match status" value="1"/>
</dbReference>
<dbReference type="PANTHER" id="PTHR12243:SF67">
    <property type="entry name" value="COREPRESSOR OF PANGOLIN, ISOFORM A-RELATED"/>
    <property type="match status" value="1"/>
</dbReference>
<dbReference type="InterPro" id="IPR006578">
    <property type="entry name" value="MADF-dom"/>
</dbReference>
<dbReference type="GO" id="GO:0005634">
    <property type="term" value="C:nucleus"/>
    <property type="evidence" value="ECO:0007669"/>
    <property type="project" value="TreeGrafter"/>
</dbReference>
<evidence type="ECO:0000259" key="1">
    <source>
        <dbReference type="PROSITE" id="PS51029"/>
    </source>
</evidence>